<evidence type="ECO:0000313" key="3">
    <source>
        <dbReference type="Proteomes" id="UP000190675"/>
    </source>
</evidence>
<dbReference type="AlphaFoldDB" id="A0A1M5TAJ2"/>
<accession>A0A1M5TAJ2</accession>
<proteinExistence type="predicted"/>
<evidence type="ECO:0000256" key="1">
    <source>
        <dbReference type="SAM" id="MobiDB-lite"/>
    </source>
</evidence>
<dbReference type="EMBL" id="LT670818">
    <property type="protein sequence ID" value="SHH47797.1"/>
    <property type="molecule type" value="Genomic_DNA"/>
</dbReference>
<organism evidence="2 3">
    <name type="scientific">Bradyrhizobium erythrophlei</name>
    <dbReference type="NCBI Taxonomy" id="1437360"/>
    <lineage>
        <taxon>Bacteria</taxon>
        <taxon>Pseudomonadati</taxon>
        <taxon>Pseudomonadota</taxon>
        <taxon>Alphaproteobacteria</taxon>
        <taxon>Hyphomicrobiales</taxon>
        <taxon>Nitrobacteraceae</taxon>
        <taxon>Bradyrhizobium</taxon>
    </lineage>
</organism>
<gene>
    <name evidence="2" type="ORF">SAMN05444169_7649</name>
</gene>
<sequence length="36" mass="4345">MDPEDAEYFFEDDPFDHEDPDINYDDEDDGEDYEPV</sequence>
<dbReference type="Proteomes" id="UP000190675">
    <property type="component" value="Chromosome I"/>
</dbReference>
<feature type="region of interest" description="Disordered" evidence="1">
    <location>
        <begin position="1"/>
        <end position="36"/>
    </location>
</feature>
<name>A0A1M5TAJ2_9BRAD</name>
<protein>
    <submittedName>
        <fullName evidence="2">Uncharacterized protein</fullName>
    </submittedName>
</protein>
<reference evidence="2 3" key="1">
    <citation type="submission" date="2016-11" db="EMBL/GenBank/DDBJ databases">
        <authorList>
            <person name="Jaros S."/>
            <person name="Januszkiewicz K."/>
            <person name="Wedrychowicz H."/>
        </authorList>
    </citation>
    <scope>NUCLEOTIDE SEQUENCE [LARGE SCALE GENOMIC DNA]</scope>
    <source>
        <strain evidence="2 3">GAS242</strain>
    </source>
</reference>
<evidence type="ECO:0000313" key="2">
    <source>
        <dbReference type="EMBL" id="SHH47797.1"/>
    </source>
</evidence>